<dbReference type="Gene3D" id="3.90.550.10">
    <property type="entry name" value="Spore Coat Polysaccharide Biosynthesis Protein SpsA, Chain A"/>
    <property type="match status" value="1"/>
</dbReference>
<dbReference type="PANTHER" id="PTHR43685:SF3">
    <property type="entry name" value="SLR2126 PROTEIN"/>
    <property type="match status" value="1"/>
</dbReference>
<dbReference type="GO" id="GO:0016740">
    <property type="term" value="F:transferase activity"/>
    <property type="evidence" value="ECO:0007669"/>
    <property type="project" value="UniProtKB-KW"/>
</dbReference>
<dbReference type="RefSeq" id="WP_067758507.1">
    <property type="nucleotide sequence ID" value="NZ_LT907988.1"/>
</dbReference>
<evidence type="ECO:0000313" key="2">
    <source>
        <dbReference type="EMBL" id="SBT27247.1"/>
    </source>
</evidence>
<reference evidence="2 4" key="1">
    <citation type="submission" date="2016-06" db="EMBL/GenBank/DDBJ databases">
        <authorList>
            <person name="Kjaerup R.B."/>
            <person name="Dalgaard T.S."/>
            <person name="Juul-Madsen H.R."/>
        </authorList>
    </citation>
    <scope>NUCLEOTIDE SEQUENCE [LARGE SCALE GENOMIC DNA]</scope>
    <source>
        <strain evidence="2">Orrdi1</strain>
    </source>
</reference>
<dbReference type="SUPFAM" id="SSF53448">
    <property type="entry name" value="Nucleotide-diphospho-sugar transferases"/>
    <property type="match status" value="1"/>
</dbReference>
<evidence type="ECO:0000313" key="4">
    <source>
        <dbReference type="Proteomes" id="UP000078558"/>
    </source>
</evidence>
<dbReference type="EMBL" id="LT907988">
    <property type="protein sequence ID" value="SOE50232.1"/>
    <property type="molecule type" value="Genomic_DNA"/>
</dbReference>
<keyword evidence="2" id="KW-0808">Transferase</keyword>
<keyword evidence="4" id="KW-1185">Reference proteome</keyword>
<evidence type="ECO:0000259" key="1">
    <source>
        <dbReference type="Pfam" id="PF00535"/>
    </source>
</evidence>
<dbReference type="InterPro" id="IPR001173">
    <property type="entry name" value="Glyco_trans_2-like"/>
</dbReference>
<dbReference type="CDD" id="cd00761">
    <property type="entry name" value="Glyco_tranf_GTA_type"/>
    <property type="match status" value="1"/>
</dbReference>
<protein>
    <submittedName>
        <fullName evidence="2">Putative glycosyltransferase</fullName>
    </submittedName>
</protein>
<organism evidence="2 4">
    <name type="scientific">Orrella dioscoreae</name>
    <dbReference type="NCBI Taxonomy" id="1851544"/>
    <lineage>
        <taxon>Bacteria</taxon>
        <taxon>Pseudomonadati</taxon>
        <taxon>Pseudomonadota</taxon>
        <taxon>Betaproteobacteria</taxon>
        <taxon>Burkholderiales</taxon>
        <taxon>Alcaligenaceae</taxon>
        <taxon>Orrella</taxon>
    </lineage>
</organism>
<dbReference type="AlphaFoldDB" id="A0A1C3K7B6"/>
<dbReference type="Pfam" id="PF00535">
    <property type="entry name" value="Glycos_transf_2"/>
    <property type="match status" value="1"/>
</dbReference>
<accession>A0A1C3K7B6</accession>
<gene>
    <name evidence="2" type="ORF">ODI_03834</name>
    <name evidence="3" type="ORF">ODI_R2593</name>
</gene>
<feature type="domain" description="Glycosyltransferase 2-like" evidence="1">
    <location>
        <begin position="4"/>
        <end position="135"/>
    </location>
</feature>
<dbReference type="InterPro" id="IPR029044">
    <property type="entry name" value="Nucleotide-diphossugar_trans"/>
</dbReference>
<reference evidence="3 4" key="2">
    <citation type="submission" date="2017-08" db="EMBL/GenBank/DDBJ databases">
        <authorList>
            <person name="de Groot N.N."/>
        </authorList>
    </citation>
    <scope>NUCLEOTIDE SEQUENCE [LARGE SCALE GENOMIC DNA]</scope>
    <source>
        <strain evidence="3">Orrdi1</strain>
    </source>
</reference>
<proteinExistence type="predicted"/>
<dbReference type="KEGG" id="odi:ODI_R2593"/>
<dbReference type="PANTHER" id="PTHR43685">
    <property type="entry name" value="GLYCOSYLTRANSFERASE"/>
    <property type="match status" value="1"/>
</dbReference>
<dbReference type="OrthoDB" id="9781367at2"/>
<dbReference type="Proteomes" id="UP000078558">
    <property type="component" value="Chromosome I"/>
</dbReference>
<sequence>MDISICLCTFRRPALLDQLLAELARQNYDGLRAEIVVVDNDAAGSGLAVVDSWRTRMPIPLHSDQEPTPNIALARNAAVRKSQGEFILFIDDDESPEPDWVQHMMATQRANDADAVIGPVGPRYPAGVAEWIKQGGFFAAPSRPTGTRLGYSQAYSGNTLLRRAAIAGLPGPFDPAFGVTGGSDTMLFWELERQGAKTVWCEEGLVTEDVPVQRAKLKWILRRAYRGGQSFVRAEITRLHGVRRYQRAAWLGARACVQLVVAGGLALLNLPFSRAGAARWLRTACAQLGKLGALIGHRYREYAKQ</sequence>
<evidence type="ECO:0000313" key="3">
    <source>
        <dbReference type="EMBL" id="SOE50232.1"/>
    </source>
</evidence>
<name>A0A1C3K7B6_9BURK</name>
<dbReference type="STRING" id="1851544.ODI_03834"/>
<dbReference type="EMBL" id="FLRC01000053">
    <property type="protein sequence ID" value="SBT27247.1"/>
    <property type="molecule type" value="Genomic_DNA"/>
</dbReference>
<dbReference type="InterPro" id="IPR050834">
    <property type="entry name" value="Glycosyltransf_2"/>
</dbReference>